<reference evidence="3" key="1">
    <citation type="journal article" date="2012" name="Nat. Biotechnol.">
        <title>Reference genome sequence of the model plant Setaria.</title>
        <authorList>
            <person name="Bennetzen J.L."/>
            <person name="Schmutz J."/>
            <person name="Wang H."/>
            <person name="Percifield R."/>
            <person name="Hawkins J."/>
            <person name="Pontaroli A.C."/>
            <person name="Estep M."/>
            <person name="Feng L."/>
            <person name="Vaughn J.N."/>
            <person name="Grimwood J."/>
            <person name="Jenkins J."/>
            <person name="Barry K."/>
            <person name="Lindquist E."/>
            <person name="Hellsten U."/>
            <person name="Deshpande S."/>
            <person name="Wang X."/>
            <person name="Wu X."/>
            <person name="Mitros T."/>
            <person name="Triplett J."/>
            <person name="Yang X."/>
            <person name="Ye C.Y."/>
            <person name="Mauro-Herrera M."/>
            <person name="Wang L."/>
            <person name="Li P."/>
            <person name="Sharma M."/>
            <person name="Sharma R."/>
            <person name="Ronald P.C."/>
            <person name="Panaud O."/>
            <person name="Kellogg E.A."/>
            <person name="Brutnell T.P."/>
            <person name="Doust A.N."/>
            <person name="Tuskan G.A."/>
            <person name="Rokhsar D."/>
            <person name="Devos K.M."/>
        </authorList>
    </citation>
    <scope>NUCLEOTIDE SEQUENCE [LARGE SCALE GENOMIC DNA]</scope>
    <source>
        <strain evidence="3">cv. Yugu1</strain>
    </source>
</reference>
<evidence type="ECO:0000256" key="1">
    <source>
        <dbReference type="SAM" id="Phobius"/>
    </source>
</evidence>
<dbReference type="Gramene" id="KQL05127">
    <property type="protein sequence ID" value="KQL05127"/>
    <property type="gene ID" value="SETIT_003597mg"/>
</dbReference>
<dbReference type="HOGENOM" id="CLU_2642739_0_0_1"/>
<protein>
    <submittedName>
        <fullName evidence="2">Uncharacterized protein</fullName>
    </submittedName>
</protein>
<dbReference type="AlphaFoldDB" id="K3XNX4"/>
<dbReference type="EMBL" id="AGNK02002987">
    <property type="status" value="NOT_ANNOTATED_CDS"/>
    <property type="molecule type" value="Genomic_DNA"/>
</dbReference>
<proteinExistence type="predicted"/>
<dbReference type="Proteomes" id="UP000004995">
    <property type="component" value="Unassembled WGS sequence"/>
</dbReference>
<reference evidence="2" key="2">
    <citation type="submission" date="2018-08" db="UniProtKB">
        <authorList>
            <consortium name="EnsemblPlants"/>
        </authorList>
    </citation>
    <scope>IDENTIFICATION</scope>
    <source>
        <strain evidence="2">Yugu1</strain>
    </source>
</reference>
<evidence type="ECO:0000313" key="3">
    <source>
        <dbReference type="Proteomes" id="UP000004995"/>
    </source>
</evidence>
<keyword evidence="1" id="KW-0812">Transmembrane</keyword>
<evidence type="ECO:0000313" key="2">
    <source>
        <dbReference type="EnsemblPlants" id="KQL05127"/>
    </source>
</evidence>
<organism evidence="2 3">
    <name type="scientific">Setaria italica</name>
    <name type="common">Foxtail millet</name>
    <name type="synonym">Panicum italicum</name>
    <dbReference type="NCBI Taxonomy" id="4555"/>
    <lineage>
        <taxon>Eukaryota</taxon>
        <taxon>Viridiplantae</taxon>
        <taxon>Streptophyta</taxon>
        <taxon>Embryophyta</taxon>
        <taxon>Tracheophyta</taxon>
        <taxon>Spermatophyta</taxon>
        <taxon>Magnoliopsida</taxon>
        <taxon>Liliopsida</taxon>
        <taxon>Poales</taxon>
        <taxon>Poaceae</taxon>
        <taxon>PACMAD clade</taxon>
        <taxon>Panicoideae</taxon>
        <taxon>Panicodae</taxon>
        <taxon>Paniceae</taxon>
        <taxon>Cenchrinae</taxon>
        <taxon>Setaria</taxon>
    </lineage>
</organism>
<keyword evidence="1" id="KW-0472">Membrane</keyword>
<feature type="transmembrane region" description="Helical" evidence="1">
    <location>
        <begin position="37"/>
        <end position="54"/>
    </location>
</feature>
<name>K3XNX4_SETIT</name>
<sequence>MSTGCVFSEEDMHVPVHARNRGGHVWNTMIGGESPRALMLVCGVYALALIWNLLRPYIRLSLYLYNCSCISRSFSRN</sequence>
<accession>K3XNX4</accession>
<keyword evidence="3" id="KW-1185">Reference proteome</keyword>
<keyword evidence="1" id="KW-1133">Transmembrane helix</keyword>
<dbReference type="EnsemblPlants" id="KQL05127">
    <property type="protein sequence ID" value="KQL05127"/>
    <property type="gene ID" value="SETIT_003597mg"/>
</dbReference>
<dbReference type="InParanoid" id="K3XNX4"/>